<organism evidence="1 2">
    <name type="scientific">Metallumcola ferriviriculae</name>
    <dbReference type="NCBI Taxonomy" id="3039180"/>
    <lineage>
        <taxon>Bacteria</taxon>
        <taxon>Bacillati</taxon>
        <taxon>Bacillota</taxon>
        <taxon>Clostridia</taxon>
        <taxon>Neomoorellales</taxon>
        <taxon>Desulfitibacteraceae</taxon>
        <taxon>Metallumcola</taxon>
    </lineage>
</organism>
<reference evidence="1 2" key="1">
    <citation type="submission" date="2023-04" db="EMBL/GenBank/DDBJ databases">
        <authorList>
            <person name="Hsu D."/>
        </authorList>
    </citation>
    <scope>NUCLEOTIDE SEQUENCE [LARGE SCALE GENOMIC DNA]</scope>
    <source>
        <strain evidence="1 2">MK1</strain>
    </source>
</reference>
<dbReference type="InterPro" id="IPR043502">
    <property type="entry name" value="DNA/RNA_pol_sf"/>
</dbReference>
<evidence type="ECO:0000313" key="1">
    <source>
        <dbReference type="EMBL" id="WRO21920.1"/>
    </source>
</evidence>
<dbReference type="KEGG" id="dbc:MFMK1_001741"/>
<sequence length="344" mass="38542">MSWCCYIKNKKRITNFSAFCYSLTPIVQPLGETEFFLDLGVEKPFASIAAICLKFGQSIQCLGISQSKFLAKALCLAPHNLSQSSPVKKLHTSPLALFIPKGLEQTAAAPLPVSVLWTLPPVVMDRLQMLGIHTLGETAALSLDTLIAKFGYLGHLLYQCIRGQDREKIQTLYPPPYLIWEQGIQDIPQQKLPELIKTGALKLTDLLEIHGFSCRKLSLRALTPGKPYTVSRQFNRPTQSRQSVALAAAVLLEKLKPAIVKAELLTLAASDLLPPQWEQLNLFNTINYSLQPAEKQQRLQEVCEHLAVKYNTTSVNLGKDLLPTRREQLLSFWDPLRVKERGEK</sequence>
<name>A0AAU0UP12_9FIRM</name>
<dbReference type="EMBL" id="CP121694">
    <property type="protein sequence ID" value="WRO21920.1"/>
    <property type="molecule type" value="Genomic_DNA"/>
</dbReference>
<evidence type="ECO:0008006" key="3">
    <source>
        <dbReference type="Google" id="ProtNLM"/>
    </source>
</evidence>
<dbReference type="GO" id="GO:0003684">
    <property type="term" value="F:damaged DNA binding"/>
    <property type="evidence" value="ECO:0007669"/>
    <property type="project" value="InterPro"/>
</dbReference>
<proteinExistence type="predicted"/>
<dbReference type="Proteomes" id="UP001329915">
    <property type="component" value="Chromosome"/>
</dbReference>
<accession>A0AAU0UP12</accession>
<keyword evidence="2" id="KW-1185">Reference proteome</keyword>
<dbReference type="GO" id="GO:0006281">
    <property type="term" value="P:DNA repair"/>
    <property type="evidence" value="ECO:0007669"/>
    <property type="project" value="InterPro"/>
</dbReference>
<dbReference type="AlphaFoldDB" id="A0AAU0UP12"/>
<dbReference type="SUPFAM" id="SSF56672">
    <property type="entry name" value="DNA/RNA polymerases"/>
    <property type="match status" value="1"/>
</dbReference>
<evidence type="ECO:0000313" key="2">
    <source>
        <dbReference type="Proteomes" id="UP001329915"/>
    </source>
</evidence>
<protein>
    <recommendedName>
        <fullName evidence="3">UmuC domain-containing protein</fullName>
    </recommendedName>
</protein>
<gene>
    <name evidence="1" type="ORF">MFMK1_001741</name>
</gene>
<dbReference type="RefSeq" id="WP_366924746.1">
    <property type="nucleotide sequence ID" value="NZ_CP121694.1"/>
</dbReference>
<dbReference type="Gene3D" id="1.10.150.20">
    <property type="entry name" value="5' to 3' exonuclease, C-terminal subdomain"/>
    <property type="match status" value="1"/>
</dbReference>